<feature type="region of interest" description="Disordered" evidence="1">
    <location>
        <begin position="501"/>
        <end position="538"/>
    </location>
</feature>
<name>A0AAN9AMA2_9CAEN</name>
<organism evidence="2 3">
    <name type="scientific">Littorina saxatilis</name>
    <dbReference type="NCBI Taxonomy" id="31220"/>
    <lineage>
        <taxon>Eukaryota</taxon>
        <taxon>Metazoa</taxon>
        <taxon>Spiralia</taxon>
        <taxon>Lophotrochozoa</taxon>
        <taxon>Mollusca</taxon>
        <taxon>Gastropoda</taxon>
        <taxon>Caenogastropoda</taxon>
        <taxon>Littorinimorpha</taxon>
        <taxon>Littorinoidea</taxon>
        <taxon>Littorinidae</taxon>
        <taxon>Littorina</taxon>
    </lineage>
</organism>
<keyword evidence="3" id="KW-1185">Reference proteome</keyword>
<dbReference type="SUPFAM" id="SSF52540">
    <property type="entry name" value="P-loop containing nucleoside triphosphate hydrolases"/>
    <property type="match status" value="1"/>
</dbReference>
<dbReference type="EMBL" id="JBAMIC010001020">
    <property type="protein sequence ID" value="KAK7089621.1"/>
    <property type="molecule type" value="Genomic_DNA"/>
</dbReference>
<dbReference type="Proteomes" id="UP001374579">
    <property type="component" value="Unassembled WGS sequence"/>
</dbReference>
<dbReference type="Gene3D" id="3.40.50.300">
    <property type="entry name" value="P-loop containing nucleotide triphosphate hydrolases"/>
    <property type="match status" value="1"/>
</dbReference>
<dbReference type="AlphaFoldDB" id="A0AAN9AMA2"/>
<accession>A0AAN9AMA2</accession>
<evidence type="ECO:0000313" key="3">
    <source>
        <dbReference type="Proteomes" id="UP001374579"/>
    </source>
</evidence>
<gene>
    <name evidence="2" type="ORF">V1264_024421</name>
</gene>
<evidence type="ECO:0000313" key="2">
    <source>
        <dbReference type="EMBL" id="KAK7089621.1"/>
    </source>
</evidence>
<protein>
    <submittedName>
        <fullName evidence="2">Uncharacterized protein</fullName>
    </submittedName>
</protein>
<comment type="caution">
    <text evidence="2">The sequence shown here is derived from an EMBL/GenBank/DDBJ whole genome shotgun (WGS) entry which is preliminary data.</text>
</comment>
<proteinExistence type="predicted"/>
<sequence length="690" mass="76803">MEKIQPTVNMAAKPDLAMCNQRVQQWYPELSTQSYFVPAVYMNRTQHDEEKVAGRTVYVLQPLSQESDARDDAANNRVLSCLHQVSRGQAMFVISQLQFNEYLNNLSCTHKPIPPKPKDSILKQQKKHEGDFDILIIHRRYGILACELKAFGDSVSTANMSVVDQQKTIAKKVQQAVTQMQKARDVLQHLVSHDQNKPRIRTTLMVPNITRAQLRTALGANLKLQQDLCDCLLVSPTTDPTTLCLTQDDVSNPAQWWRECAERDGPDPSMTDDTYVDLVSRFGGPATTVTVPCSAVPRLAQAQCSDLRLPGEGVAETANRFAPADIILHPTQLDVLQNELSPLVFVCGPPGTGKSLVLILKAIDWIQNKREPVHVVSTREGNKAASHMIAHQLKEMADQHLIHLHMYDLPMELNKALRELSQSVPGEVFVIVDEACDDYTDNSETHFAEFCTKLSQRVGPGLHLWAASMYHNFKPPLLTAAVLRTGLRTPPSVTRHVAQHRALGERRNVQGYEESSTPLPADGPPVQEVTHRGKGHNPQQETYECEACGKEVARTLVTLHVGKNGRCQGRNPQPPRYRDVLVLSWDSFFRDDEHNASGNVTNPASGFVRGLRDEGIPVTVLETGDALGVKDVATMAGPDHVIATGSRFVQGLERKIVVYVQTSKPVYDDEDWGRLCAMSRCTSQLIWVKP</sequence>
<reference evidence="2 3" key="1">
    <citation type="submission" date="2024-02" db="EMBL/GenBank/DDBJ databases">
        <title>Chromosome-scale genome assembly of the rough periwinkle Littorina saxatilis.</title>
        <authorList>
            <person name="De Jode A."/>
            <person name="Faria R."/>
            <person name="Formenti G."/>
            <person name="Sims Y."/>
            <person name="Smith T.P."/>
            <person name="Tracey A."/>
            <person name="Wood J.M.D."/>
            <person name="Zagrodzka Z.B."/>
            <person name="Johannesson K."/>
            <person name="Butlin R.K."/>
            <person name="Leder E.H."/>
        </authorList>
    </citation>
    <scope>NUCLEOTIDE SEQUENCE [LARGE SCALE GENOMIC DNA]</scope>
    <source>
        <strain evidence="2">Snail1</strain>
        <tissue evidence="2">Muscle</tissue>
    </source>
</reference>
<evidence type="ECO:0000256" key="1">
    <source>
        <dbReference type="SAM" id="MobiDB-lite"/>
    </source>
</evidence>
<dbReference type="InterPro" id="IPR027417">
    <property type="entry name" value="P-loop_NTPase"/>
</dbReference>